<name>A0AAD5BZB1_AMBAR</name>
<proteinExistence type="predicted"/>
<organism evidence="1 2">
    <name type="scientific">Ambrosia artemisiifolia</name>
    <name type="common">Common ragweed</name>
    <dbReference type="NCBI Taxonomy" id="4212"/>
    <lineage>
        <taxon>Eukaryota</taxon>
        <taxon>Viridiplantae</taxon>
        <taxon>Streptophyta</taxon>
        <taxon>Embryophyta</taxon>
        <taxon>Tracheophyta</taxon>
        <taxon>Spermatophyta</taxon>
        <taxon>Magnoliopsida</taxon>
        <taxon>eudicotyledons</taxon>
        <taxon>Gunneridae</taxon>
        <taxon>Pentapetalae</taxon>
        <taxon>asterids</taxon>
        <taxon>campanulids</taxon>
        <taxon>Asterales</taxon>
        <taxon>Asteraceae</taxon>
        <taxon>Asteroideae</taxon>
        <taxon>Heliantheae alliance</taxon>
        <taxon>Heliantheae</taxon>
        <taxon>Ambrosia</taxon>
    </lineage>
</organism>
<gene>
    <name evidence="1" type="ORF">M8C21_018865</name>
</gene>
<keyword evidence="2" id="KW-1185">Reference proteome</keyword>
<dbReference type="EMBL" id="JAMZMK010010208">
    <property type="protein sequence ID" value="KAI7732528.1"/>
    <property type="molecule type" value="Genomic_DNA"/>
</dbReference>
<evidence type="ECO:0000313" key="2">
    <source>
        <dbReference type="Proteomes" id="UP001206925"/>
    </source>
</evidence>
<reference evidence="1" key="1">
    <citation type="submission" date="2022-06" db="EMBL/GenBank/DDBJ databases">
        <title>Uncovering the hologenomic basis of an extraordinary plant invasion.</title>
        <authorList>
            <person name="Bieker V.C."/>
            <person name="Martin M.D."/>
            <person name="Gilbert T."/>
            <person name="Hodgins K."/>
            <person name="Battlay P."/>
            <person name="Petersen B."/>
            <person name="Wilson J."/>
        </authorList>
    </citation>
    <scope>NUCLEOTIDE SEQUENCE</scope>
    <source>
        <strain evidence="1">AA19_3_7</strain>
        <tissue evidence="1">Leaf</tissue>
    </source>
</reference>
<evidence type="ECO:0000313" key="1">
    <source>
        <dbReference type="EMBL" id="KAI7732528.1"/>
    </source>
</evidence>
<sequence length="62" mass="7224">MDGNQDGLKKMVDTGKKEMHRIGKIARIYLVNFGKSLLITPQSEPEFFKVSILNKKKYDYFL</sequence>
<comment type="caution">
    <text evidence="1">The sequence shown here is derived from an EMBL/GenBank/DDBJ whole genome shotgun (WGS) entry which is preliminary data.</text>
</comment>
<dbReference type="Proteomes" id="UP001206925">
    <property type="component" value="Unassembled WGS sequence"/>
</dbReference>
<protein>
    <submittedName>
        <fullName evidence="1">Uncharacterized protein</fullName>
    </submittedName>
</protein>
<accession>A0AAD5BZB1</accession>
<dbReference type="AlphaFoldDB" id="A0AAD5BZB1"/>